<feature type="domain" description="FAD-binding FR-type" evidence="9">
    <location>
        <begin position="19"/>
        <end position="130"/>
    </location>
</feature>
<keyword evidence="11" id="KW-1185">Reference proteome</keyword>
<keyword evidence="7" id="KW-0411">Iron-sulfur</keyword>
<dbReference type="GO" id="GO:0046872">
    <property type="term" value="F:metal ion binding"/>
    <property type="evidence" value="ECO:0007669"/>
    <property type="project" value="UniProtKB-KW"/>
</dbReference>
<dbReference type="InterPro" id="IPR012675">
    <property type="entry name" value="Beta-grasp_dom_sf"/>
</dbReference>
<dbReference type="PROSITE" id="PS00197">
    <property type="entry name" value="2FE2S_FER_1"/>
    <property type="match status" value="1"/>
</dbReference>
<feature type="domain" description="2Fe-2S ferredoxin-type" evidence="8">
    <location>
        <begin position="256"/>
        <end position="341"/>
    </location>
</feature>
<name>R7WHY5_9NOCA</name>
<evidence type="ECO:0000313" key="10">
    <source>
        <dbReference type="EMBL" id="EOM74763.1"/>
    </source>
</evidence>
<dbReference type="InterPro" id="IPR001041">
    <property type="entry name" value="2Fe-2S_ferredoxin-type"/>
</dbReference>
<dbReference type="Pfam" id="PF00111">
    <property type="entry name" value="Fer2"/>
    <property type="match status" value="1"/>
</dbReference>
<dbReference type="InterPro" id="IPR036010">
    <property type="entry name" value="2Fe-2S_ferredoxin-like_sf"/>
</dbReference>
<dbReference type="GO" id="GO:0016491">
    <property type="term" value="F:oxidoreductase activity"/>
    <property type="evidence" value="ECO:0007669"/>
    <property type="project" value="UniProtKB-KW"/>
</dbReference>
<dbReference type="SUPFAM" id="SSF63380">
    <property type="entry name" value="Riboflavin synthase domain-like"/>
    <property type="match status" value="1"/>
</dbReference>
<dbReference type="PANTHER" id="PTHR47354">
    <property type="entry name" value="NADH OXIDOREDUCTASE HCR"/>
    <property type="match status" value="1"/>
</dbReference>
<dbReference type="GO" id="GO:0008168">
    <property type="term" value="F:methyltransferase activity"/>
    <property type="evidence" value="ECO:0007669"/>
    <property type="project" value="UniProtKB-KW"/>
</dbReference>
<keyword evidence="2" id="KW-0285">Flavoprotein</keyword>
<evidence type="ECO:0000256" key="3">
    <source>
        <dbReference type="ARBA" id="ARBA00022714"/>
    </source>
</evidence>
<protein>
    <submittedName>
        <fullName evidence="10">Vanillate O-demethylase oxidoreductase</fullName>
    </submittedName>
</protein>
<evidence type="ECO:0000256" key="4">
    <source>
        <dbReference type="ARBA" id="ARBA00022723"/>
    </source>
</evidence>
<accession>R7WHY5</accession>
<reference evidence="10 11" key="1">
    <citation type="journal article" date="2013" name="Genome Announc.">
        <title>Draft Genome Sequence of Rhodococcus rhodnii Strain LMG5362, a Symbiont of Rhodnius prolixus (Hemiptera, Reduviidae, Triatominae), the Principle Vector of Trypanosoma cruzi.</title>
        <authorList>
            <person name="Pachebat J.A."/>
            <person name="van Keulen G."/>
            <person name="Whitten M.M."/>
            <person name="Girdwood S."/>
            <person name="Del Sol R."/>
            <person name="Dyson P.J."/>
            <person name="Facey P.D."/>
        </authorList>
    </citation>
    <scope>NUCLEOTIDE SEQUENCE [LARGE SCALE GENOMIC DNA]</scope>
    <source>
        <strain evidence="10 11">LMG 5362</strain>
    </source>
</reference>
<dbReference type="eggNOG" id="COG1018">
    <property type="taxonomic scope" value="Bacteria"/>
</dbReference>
<keyword evidence="10" id="KW-0489">Methyltransferase</keyword>
<dbReference type="InterPro" id="IPR017938">
    <property type="entry name" value="Riboflavin_synthase-like_b-brl"/>
</dbReference>
<dbReference type="EMBL" id="APMY01000118">
    <property type="protein sequence ID" value="EOM74763.1"/>
    <property type="molecule type" value="Genomic_DNA"/>
</dbReference>
<evidence type="ECO:0000256" key="7">
    <source>
        <dbReference type="ARBA" id="ARBA00023014"/>
    </source>
</evidence>
<evidence type="ECO:0000256" key="5">
    <source>
        <dbReference type="ARBA" id="ARBA00023002"/>
    </source>
</evidence>
<dbReference type="InterPro" id="IPR050415">
    <property type="entry name" value="MRET"/>
</dbReference>
<dbReference type="InterPro" id="IPR006058">
    <property type="entry name" value="2Fe2S_fd_BS"/>
</dbReference>
<dbReference type="PATRIC" id="fig|1273125.3.peg.3734"/>
<dbReference type="Gene3D" id="2.40.30.10">
    <property type="entry name" value="Translation factors"/>
    <property type="match status" value="1"/>
</dbReference>
<gene>
    <name evidence="10" type="ORF">Rrhod_3926</name>
</gene>
<evidence type="ECO:0000313" key="11">
    <source>
        <dbReference type="Proteomes" id="UP000013525"/>
    </source>
</evidence>
<comment type="caution">
    <text evidence="10">The sequence shown here is derived from an EMBL/GenBank/DDBJ whole genome shotgun (WGS) entry which is preliminary data.</text>
</comment>
<evidence type="ECO:0000259" key="8">
    <source>
        <dbReference type="PROSITE" id="PS51085"/>
    </source>
</evidence>
<dbReference type="PROSITE" id="PS51384">
    <property type="entry name" value="FAD_FR"/>
    <property type="match status" value="1"/>
</dbReference>
<dbReference type="InterPro" id="IPR017927">
    <property type="entry name" value="FAD-bd_FR_type"/>
</dbReference>
<dbReference type="GO" id="GO:0051537">
    <property type="term" value="F:2 iron, 2 sulfur cluster binding"/>
    <property type="evidence" value="ECO:0007669"/>
    <property type="project" value="UniProtKB-KW"/>
</dbReference>
<organism evidence="10 11">
    <name type="scientific">Rhodococcus rhodnii LMG 5362</name>
    <dbReference type="NCBI Taxonomy" id="1273125"/>
    <lineage>
        <taxon>Bacteria</taxon>
        <taxon>Bacillati</taxon>
        <taxon>Actinomycetota</taxon>
        <taxon>Actinomycetes</taxon>
        <taxon>Mycobacteriales</taxon>
        <taxon>Nocardiaceae</taxon>
        <taxon>Rhodococcus</taxon>
    </lineage>
</organism>
<proteinExistence type="predicted"/>
<keyword evidence="5" id="KW-0560">Oxidoreductase</keyword>
<comment type="cofactor">
    <cofactor evidence="1">
        <name>FAD</name>
        <dbReference type="ChEBI" id="CHEBI:57692"/>
    </cofactor>
</comment>
<dbReference type="CDD" id="cd00207">
    <property type="entry name" value="fer2"/>
    <property type="match status" value="1"/>
</dbReference>
<keyword evidence="4" id="KW-0479">Metal-binding</keyword>
<dbReference type="AlphaFoldDB" id="R7WHY5"/>
<dbReference type="PANTHER" id="PTHR47354:SF1">
    <property type="entry name" value="CARNITINE MONOOXYGENASE REDUCTASE SUBUNIT"/>
    <property type="match status" value="1"/>
</dbReference>
<dbReference type="CDD" id="cd06185">
    <property type="entry name" value="PDR_like"/>
    <property type="match status" value="1"/>
</dbReference>
<dbReference type="Gene3D" id="3.40.50.80">
    <property type="entry name" value="Nucleotide-binding domain of ferredoxin-NADP reductase (FNR) module"/>
    <property type="match status" value="1"/>
</dbReference>
<dbReference type="PROSITE" id="PS51085">
    <property type="entry name" value="2FE2S_FER_2"/>
    <property type="match status" value="1"/>
</dbReference>
<dbReference type="SUPFAM" id="SSF52343">
    <property type="entry name" value="Ferredoxin reductase-like, C-terminal NADP-linked domain"/>
    <property type="match status" value="1"/>
</dbReference>
<dbReference type="Gene3D" id="3.10.20.30">
    <property type="match status" value="1"/>
</dbReference>
<keyword evidence="3" id="KW-0001">2Fe-2S</keyword>
<dbReference type="GO" id="GO:0032259">
    <property type="term" value="P:methylation"/>
    <property type="evidence" value="ECO:0007669"/>
    <property type="project" value="UniProtKB-KW"/>
</dbReference>
<evidence type="ECO:0000256" key="1">
    <source>
        <dbReference type="ARBA" id="ARBA00001974"/>
    </source>
</evidence>
<sequence>MIRTSQESALVTTAAATTVTDVDAVVHARRDLTPDIAEISFRPHDSSPHRGGAVPFHWEAGAHVDVVLRDPESGAQIVRQYSLCTDDSGLPTVAILREPGGRGGSVLAHTLLVPGAEVTLRGPRNHFPLVRAAGYVFVAGGIGITATLALAEAAAATGRPWRLVYTGHGRDRMAYADDLVARYGDHVVIHDSTVSGRIDLADAIGTPEPGTAVYCCGPAGLLEATAAWCEPIPAVDVFAERFVPREQDAPARTTPFDVQLTLSGRTLTVSPERSILDVAEEAGVVVVSSCREGTCGTCETDVVVGEIDHRDSVLTPEERAEGETMMICVSRACGARLVLEL</sequence>
<dbReference type="InterPro" id="IPR039261">
    <property type="entry name" value="FNR_nucleotide-bd"/>
</dbReference>
<dbReference type="SUPFAM" id="SSF54292">
    <property type="entry name" value="2Fe-2S ferredoxin-like"/>
    <property type="match status" value="1"/>
</dbReference>
<evidence type="ECO:0000259" key="9">
    <source>
        <dbReference type="PROSITE" id="PS51384"/>
    </source>
</evidence>
<evidence type="ECO:0000256" key="2">
    <source>
        <dbReference type="ARBA" id="ARBA00022630"/>
    </source>
</evidence>
<keyword evidence="6" id="KW-0408">Iron</keyword>
<dbReference type="Proteomes" id="UP000013525">
    <property type="component" value="Unassembled WGS sequence"/>
</dbReference>
<keyword evidence="10" id="KW-0808">Transferase</keyword>
<dbReference type="PRINTS" id="PR00409">
    <property type="entry name" value="PHDIOXRDTASE"/>
</dbReference>
<evidence type="ECO:0000256" key="6">
    <source>
        <dbReference type="ARBA" id="ARBA00023004"/>
    </source>
</evidence>